<dbReference type="EMBL" id="JACRSP010000004">
    <property type="protein sequence ID" value="MBC8536843.1"/>
    <property type="molecule type" value="Genomic_DNA"/>
</dbReference>
<dbReference type="Pfam" id="PF01381">
    <property type="entry name" value="HTH_3"/>
    <property type="match status" value="1"/>
</dbReference>
<evidence type="ECO:0000313" key="3">
    <source>
        <dbReference type="EMBL" id="MBC8536843.1"/>
    </source>
</evidence>
<comment type="caution">
    <text evidence="3">The sequence shown here is derived from an EMBL/GenBank/DDBJ whole genome shotgun (WGS) entry which is preliminary data.</text>
</comment>
<name>A0A926DDY7_9FIRM</name>
<dbReference type="AlphaFoldDB" id="A0A926DDY7"/>
<dbReference type="Gene3D" id="1.10.260.40">
    <property type="entry name" value="lambda repressor-like DNA-binding domains"/>
    <property type="match status" value="1"/>
</dbReference>
<dbReference type="PROSITE" id="PS50943">
    <property type="entry name" value="HTH_CROC1"/>
    <property type="match status" value="1"/>
</dbReference>
<proteinExistence type="predicted"/>
<reference evidence="3" key="1">
    <citation type="submission" date="2020-08" db="EMBL/GenBank/DDBJ databases">
        <title>Genome public.</title>
        <authorList>
            <person name="Liu C."/>
            <person name="Sun Q."/>
        </authorList>
    </citation>
    <scope>NUCLEOTIDE SEQUENCE</scope>
    <source>
        <strain evidence="3">BX7</strain>
    </source>
</reference>
<evidence type="ECO:0000313" key="4">
    <source>
        <dbReference type="Proteomes" id="UP000620366"/>
    </source>
</evidence>
<dbReference type="CDD" id="cd00093">
    <property type="entry name" value="HTH_XRE"/>
    <property type="match status" value="1"/>
</dbReference>
<dbReference type="InterPro" id="IPR010982">
    <property type="entry name" value="Lambda_DNA-bd_dom_sf"/>
</dbReference>
<dbReference type="InterPro" id="IPR050807">
    <property type="entry name" value="TransReg_Diox_bact_type"/>
</dbReference>
<protein>
    <submittedName>
        <fullName evidence="3">Helix-turn-helix transcriptional regulator</fullName>
    </submittedName>
</protein>
<dbReference type="SMART" id="SM00530">
    <property type="entry name" value="HTH_XRE"/>
    <property type="match status" value="1"/>
</dbReference>
<keyword evidence="4" id="KW-1185">Reference proteome</keyword>
<evidence type="ECO:0000256" key="1">
    <source>
        <dbReference type="ARBA" id="ARBA00023125"/>
    </source>
</evidence>
<dbReference type="GO" id="GO:0003677">
    <property type="term" value="F:DNA binding"/>
    <property type="evidence" value="ECO:0007669"/>
    <property type="project" value="UniProtKB-KW"/>
</dbReference>
<keyword evidence="1" id="KW-0238">DNA-binding</keyword>
<dbReference type="PANTHER" id="PTHR46797:SF1">
    <property type="entry name" value="METHYLPHOSPHONATE SYNTHASE"/>
    <property type="match status" value="1"/>
</dbReference>
<dbReference type="PANTHER" id="PTHR46797">
    <property type="entry name" value="HTH-TYPE TRANSCRIPTIONAL REGULATOR"/>
    <property type="match status" value="1"/>
</dbReference>
<sequence>MIVKTEVIGLRDIGSIVGENIRYYRQRRGLSQEKLALEAEISTSYLGDIERGGQNPTINTLYLIAKALGIDAYLLIIEKSSVCVKDRSTRELYRRIYRDLLLMPEECRETLAQFADEFAALCARYGE</sequence>
<dbReference type="GO" id="GO:0005829">
    <property type="term" value="C:cytosol"/>
    <property type="evidence" value="ECO:0007669"/>
    <property type="project" value="TreeGrafter"/>
</dbReference>
<dbReference type="InterPro" id="IPR001387">
    <property type="entry name" value="Cro/C1-type_HTH"/>
</dbReference>
<accession>A0A926DDY7</accession>
<feature type="domain" description="HTH cro/C1-type" evidence="2">
    <location>
        <begin position="21"/>
        <end position="75"/>
    </location>
</feature>
<organism evidence="3 4">
    <name type="scientific">Feifania hominis</name>
    <dbReference type="NCBI Taxonomy" id="2763660"/>
    <lineage>
        <taxon>Bacteria</taxon>
        <taxon>Bacillati</taxon>
        <taxon>Bacillota</taxon>
        <taxon>Clostridia</taxon>
        <taxon>Eubacteriales</taxon>
        <taxon>Feifaniaceae</taxon>
        <taxon>Feifania</taxon>
    </lineage>
</organism>
<dbReference type="Proteomes" id="UP000620366">
    <property type="component" value="Unassembled WGS sequence"/>
</dbReference>
<dbReference type="SUPFAM" id="SSF47413">
    <property type="entry name" value="lambda repressor-like DNA-binding domains"/>
    <property type="match status" value="1"/>
</dbReference>
<gene>
    <name evidence="3" type="ORF">H8695_09105</name>
</gene>
<evidence type="ECO:0000259" key="2">
    <source>
        <dbReference type="PROSITE" id="PS50943"/>
    </source>
</evidence>
<dbReference type="GO" id="GO:0003700">
    <property type="term" value="F:DNA-binding transcription factor activity"/>
    <property type="evidence" value="ECO:0007669"/>
    <property type="project" value="TreeGrafter"/>
</dbReference>